<accession>A0A2H0W8M6</accession>
<feature type="transmembrane region" description="Helical" evidence="1">
    <location>
        <begin position="12"/>
        <end position="37"/>
    </location>
</feature>
<reference evidence="3" key="1">
    <citation type="submission" date="2017-09" db="EMBL/GenBank/DDBJ databases">
        <title>Depth-based differentiation of microbial function through sediment-hosted aquifers and enrichment of novel symbionts in the deep terrestrial subsurface.</title>
        <authorList>
            <person name="Probst A.J."/>
            <person name="Ladd B."/>
            <person name="Jarett J.K."/>
            <person name="Geller-Mcgrath D.E."/>
            <person name="Sieber C.M.K."/>
            <person name="Emerson J.B."/>
            <person name="Anantharaman K."/>
            <person name="Thomas B.C."/>
            <person name="Malmstrom R."/>
            <person name="Stieglmeier M."/>
            <person name="Klingl A."/>
            <person name="Woyke T."/>
            <person name="Ryan C.M."/>
            <person name="Banfield J.F."/>
        </authorList>
    </citation>
    <scope>NUCLEOTIDE SEQUENCE [LARGE SCALE GENOMIC DNA]</scope>
</reference>
<evidence type="ECO:0008006" key="4">
    <source>
        <dbReference type="Google" id="ProtNLM"/>
    </source>
</evidence>
<dbReference type="SUPFAM" id="SSF54523">
    <property type="entry name" value="Pili subunits"/>
    <property type="match status" value="1"/>
</dbReference>
<dbReference type="InterPro" id="IPR012902">
    <property type="entry name" value="N_methyl_site"/>
</dbReference>
<dbReference type="AlphaFoldDB" id="A0A2H0W8M6"/>
<keyword evidence="1" id="KW-0812">Transmembrane</keyword>
<protein>
    <recommendedName>
        <fullName evidence="4">General secretion pathway GspH domain-containing protein</fullName>
    </recommendedName>
</protein>
<comment type="caution">
    <text evidence="2">The sequence shown here is derived from an EMBL/GenBank/DDBJ whole genome shotgun (WGS) entry which is preliminary data.</text>
</comment>
<dbReference type="InterPro" id="IPR045584">
    <property type="entry name" value="Pilin-like"/>
</dbReference>
<keyword evidence="1" id="KW-0472">Membrane</keyword>
<proteinExistence type="predicted"/>
<keyword evidence="1" id="KW-1133">Transmembrane helix</keyword>
<sequence length="167" mass="18591">MKKNIKYIKKKGFTVTEIMVVVAIFSLLIYLSSAAYIRIQKSRLLNDNLWQTSSVVRQAQNKAVSGLEEADTPLRFGVVFEADSYQEFATGSNFAARIESFDLVTNLPFPLVFTNFNLPDTCYQANDCLIFSVASGRPASSGSVSLENPRDGSSRTFFINEEGKVSY</sequence>
<organism evidence="2 3">
    <name type="scientific">Candidatus Beckwithbacteria bacterium CG10_big_fil_rev_8_21_14_0_10_34_10</name>
    <dbReference type="NCBI Taxonomy" id="1974495"/>
    <lineage>
        <taxon>Bacteria</taxon>
        <taxon>Candidatus Beckwithiibacteriota</taxon>
    </lineage>
</organism>
<dbReference type="Pfam" id="PF07963">
    <property type="entry name" value="N_methyl"/>
    <property type="match status" value="1"/>
</dbReference>
<evidence type="ECO:0000313" key="3">
    <source>
        <dbReference type="Proteomes" id="UP000230093"/>
    </source>
</evidence>
<evidence type="ECO:0000313" key="2">
    <source>
        <dbReference type="EMBL" id="PIS09011.1"/>
    </source>
</evidence>
<gene>
    <name evidence="2" type="ORF">COT75_04080</name>
</gene>
<name>A0A2H0W8M6_9BACT</name>
<dbReference type="EMBL" id="PEZT01000023">
    <property type="protein sequence ID" value="PIS09011.1"/>
    <property type="molecule type" value="Genomic_DNA"/>
</dbReference>
<dbReference type="NCBIfam" id="TIGR02532">
    <property type="entry name" value="IV_pilin_GFxxxE"/>
    <property type="match status" value="1"/>
</dbReference>
<evidence type="ECO:0000256" key="1">
    <source>
        <dbReference type="SAM" id="Phobius"/>
    </source>
</evidence>
<dbReference type="Proteomes" id="UP000230093">
    <property type="component" value="Unassembled WGS sequence"/>
</dbReference>